<keyword evidence="4" id="KW-0720">Serine protease</keyword>
<feature type="domain" description="Peptidase S8/S53" evidence="6">
    <location>
        <begin position="144"/>
        <end position="381"/>
    </location>
</feature>
<evidence type="ECO:0000313" key="7">
    <source>
        <dbReference type="EMBL" id="AWM77686.1"/>
    </source>
</evidence>
<comment type="similarity">
    <text evidence="1 5">Belongs to the peptidase S8 family.</text>
</comment>
<dbReference type="KEGG" id="phb:HYN04_07875"/>
<dbReference type="InterPro" id="IPR015500">
    <property type="entry name" value="Peptidase_S8_subtilisin-rel"/>
</dbReference>
<comment type="caution">
    <text evidence="5">Lacks conserved residue(s) required for the propagation of feature annotation.</text>
</comment>
<dbReference type="Gene3D" id="3.40.50.200">
    <property type="entry name" value="Peptidase S8/S53 domain"/>
    <property type="match status" value="1"/>
</dbReference>
<dbReference type="InterPro" id="IPR023828">
    <property type="entry name" value="Peptidase_S8_Ser-AS"/>
</dbReference>
<dbReference type="PROSITE" id="PS51892">
    <property type="entry name" value="SUBTILASE"/>
    <property type="match status" value="1"/>
</dbReference>
<evidence type="ECO:0000256" key="4">
    <source>
        <dbReference type="ARBA" id="ARBA00022825"/>
    </source>
</evidence>
<name>A0A2Z3HU39_9CAUL</name>
<dbReference type="GO" id="GO:0006508">
    <property type="term" value="P:proteolysis"/>
    <property type="evidence" value="ECO:0007669"/>
    <property type="project" value="UniProtKB-KW"/>
</dbReference>
<dbReference type="InterPro" id="IPR000209">
    <property type="entry name" value="Peptidase_S8/S53_dom"/>
</dbReference>
<dbReference type="PANTHER" id="PTHR43806">
    <property type="entry name" value="PEPTIDASE S8"/>
    <property type="match status" value="1"/>
</dbReference>
<reference evidence="8" key="1">
    <citation type="submission" date="2018-05" db="EMBL/GenBank/DDBJ databases">
        <title>Genome sequencing of Phenylobacterium sp. HYN0004.</title>
        <authorList>
            <person name="Yi H."/>
            <person name="Baek C."/>
        </authorList>
    </citation>
    <scope>NUCLEOTIDE SEQUENCE [LARGE SCALE GENOMIC DNA]</scope>
    <source>
        <strain evidence="8">HYN0004</strain>
    </source>
</reference>
<gene>
    <name evidence="7" type="ORF">HYN04_07875</name>
</gene>
<dbReference type="PRINTS" id="PR00723">
    <property type="entry name" value="SUBTILISIN"/>
</dbReference>
<evidence type="ECO:0000256" key="5">
    <source>
        <dbReference type="PROSITE-ProRule" id="PRU01240"/>
    </source>
</evidence>
<dbReference type="PROSITE" id="PS00138">
    <property type="entry name" value="SUBTILASE_SER"/>
    <property type="match status" value="1"/>
</dbReference>
<dbReference type="SUPFAM" id="SSF52743">
    <property type="entry name" value="Subtilisin-like"/>
    <property type="match status" value="1"/>
</dbReference>
<dbReference type="Pfam" id="PF00082">
    <property type="entry name" value="Peptidase_S8"/>
    <property type="match status" value="1"/>
</dbReference>
<evidence type="ECO:0000313" key="8">
    <source>
        <dbReference type="Proteomes" id="UP000247763"/>
    </source>
</evidence>
<dbReference type="PANTHER" id="PTHR43806:SF11">
    <property type="entry name" value="CEREVISIN-RELATED"/>
    <property type="match status" value="1"/>
</dbReference>
<dbReference type="OrthoDB" id="5405281at2"/>
<evidence type="ECO:0000256" key="1">
    <source>
        <dbReference type="ARBA" id="ARBA00011073"/>
    </source>
</evidence>
<dbReference type="InterPro" id="IPR036852">
    <property type="entry name" value="Peptidase_S8/S53_dom_sf"/>
</dbReference>
<keyword evidence="2" id="KW-0645">Protease</keyword>
<keyword evidence="3" id="KW-0378">Hydrolase</keyword>
<dbReference type="Proteomes" id="UP000247763">
    <property type="component" value="Chromosome"/>
</dbReference>
<proteinExistence type="inferred from homology"/>
<protein>
    <recommendedName>
        <fullName evidence="6">Peptidase S8/S53 domain-containing protein</fullName>
    </recommendedName>
</protein>
<accession>A0A2Z3HU39</accession>
<evidence type="ECO:0000259" key="6">
    <source>
        <dbReference type="Pfam" id="PF00082"/>
    </source>
</evidence>
<dbReference type="EMBL" id="CP029479">
    <property type="protein sequence ID" value="AWM77686.1"/>
    <property type="molecule type" value="Genomic_DNA"/>
</dbReference>
<evidence type="ECO:0000256" key="3">
    <source>
        <dbReference type="ARBA" id="ARBA00022801"/>
    </source>
</evidence>
<keyword evidence="8" id="KW-1185">Reference proteome</keyword>
<dbReference type="GO" id="GO:0004252">
    <property type="term" value="F:serine-type endopeptidase activity"/>
    <property type="evidence" value="ECO:0007669"/>
    <property type="project" value="InterPro"/>
</dbReference>
<dbReference type="AlphaFoldDB" id="A0A2Z3HU39"/>
<dbReference type="InterPro" id="IPR050131">
    <property type="entry name" value="Peptidase_S8_subtilisin-like"/>
</dbReference>
<sequence length="830" mass="87484">MTVWAEAQKSGTRSKYTEVNAKIAEVTKKADEFWGTAYKAKTGQALSAGFVAPLLAKYGISSTDPTSLSKLSGSQQAMLFMEFYDGLMNYAGADHVDHWMGTTRWTPQLTQTMGSGADTVIGLLDFTVLNGSIVKNNVVSYDGASKFTNGHGAAVAGLMVGAHDGLGVMGISPRSHVVAYNPFDETGTAGWEDIASGIKMLTANRASIVNMSLGVPGTVLDQGWNDVFTRSDVSPTAKNALFIVAAGNQGVSQTSDVKWNFSTNPQMLFVGSVTMDGRISNFSNRPGTACLLDGDTCKTGSRLMDRFLVAPGELILVEDDKGGVKRATGTSFAAPLVSGAAALIQDRWPWFAAKPAETAEILLRTARDLGDPGVDPVYGAGLLDITAAQSPLDFGALRWYTVSPSGKTSEYSVKQVLNDFASESLKGIQSVGLYYYAFETVGTTERDFGIPLSSRLIGQTFNAKSGASEYFQGYILDRLSTWAKTQTQGFASGGLGFGAGAYTVANPWGADLTLSVAPRQARSGFDSEGLETQSRLHLTTDAGTADFGFGDGARYLASGSPATVASDFDPAMGGANPLLGFASGGAFMGYQAHVTDRLDLTAGATQRLDRRDASAGWAVTQPGSAAETYSAQAATLGLRYALSDRVNVSGSYVRLREDAAILGVQSLDASDLGAGAVSDAVTLGLDADLGAGVRLAVSGSVGQTRAEDGFLRTDADGLKTSAWQATLSADDLFANGDSARISLLQPLFIEKGRMAFTGVEVVDRRTGEKGVVTRSFDVEQERPLAGEVSYGRQLPFGQSEVSFFGRAEVNPGYTPDRQVYLAGARVRIGF</sequence>
<evidence type="ECO:0000256" key="2">
    <source>
        <dbReference type="ARBA" id="ARBA00022670"/>
    </source>
</evidence>
<organism evidence="7 8">
    <name type="scientific">Phenylobacterium parvum</name>
    <dbReference type="NCBI Taxonomy" id="2201350"/>
    <lineage>
        <taxon>Bacteria</taxon>
        <taxon>Pseudomonadati</taxon>
        <taxon>Pseudomonadota</taxon>
        <taxon>Alphaproteobacteria</taxon>
        <taxon>Caulobacterales</taxon>
        <taxon>Caulobacteraceae</taxon>
        <taxon>Phenylobacterium</taxon>
    </lineage>
</organism>